<gene>
    <name evidence="5" type="ORF">PPROV_000126400</name>
</gene>
<dbReference type="GO" id="GO:0008757">
    <property type="term" value="F:S-adenosylmethionine-dependent methyltransferase activity"/>
    <property type="evidence" value="ECO:0007669"/>
    <property type="project" value="TreeGrafter"/>
</dbReference>
<evidence type="ECO:0000313" key="6">
    <source>
        <dbReference type="Proteomes" id="UP000660262"/>
    </source>
</evidence>
<dbReference type="Pfam" id="PF01596">
    <property type="entry name" value="Methyltransf_3"/>
    <property type="match status" value="2"/>
</dbReference>
<dbReference type="GO" id="GO:0008171">
    <property type="term" value="F:O-methyltransferase activity"/>
    <property type="evidence" value="ECO:0007669"/>
    <property type="project" value="InterPro"/>
</dbReference>
<dbReference type="Gene3D" id="3.40.50.150">
    <property type="entry name" value="Vaccinia Virus protein VP39"/>
    <property type="match status" value="1"/>
</dbReference>
<proteinExistence type="inferred from homology"/>
<dbReference type="SUPFAM" id="SSF53335">
    <property type="entry name" value="S-adenosyl-L-methionine-dependent methyltransferases"/>
    <property type="match status" value="1"/>
</dbReference>
<keyword evidence="2" id="KW-0808">Transferase</keyword>
<evidence type="ECO:0000256" key="1">
    <source>
        <dbReference type="ARBA" id="ARBA00022603"/>
    </source>
</evidence>
<evidence type="ECO:0000313" key="5">
    <source>
        <dbReference type="EMBL" id="GHP02507.1"/>
    </source>
</evidence>
<name>A0A830HBN4_9CHLO</name>
<accession>A0A830HBN4</accession>
<evidence type="ECO:0000256" key="3">
    <source>
        <dbReference type="ARBA" id="ARBA00022691"/>
    </source>
</evidence>
<dbReference type="PANTHER" id="PTHR10509">
    <property type="entry name" value="O-METHYLTRANSFERASE-RELATED"/>
    <property type="match status" value="1"/>
</dbReference>
<evidence type="ECO:0000256" key="2">
    <source>
        <dbReference type="ARBA" id="ARBA00022679"/>
    </source>
</evidence>
<dbReference type="InterPro" id="IPR029063">
    <property type="entry name" value="SAM-dependent_MTases_sf"/>
</dbReference>
<dbReference type="EMBL" id="BNJQ01000003">
    <property type="protein sequence ID" value="GHP02507.1"/>
    <property type="molecule type" value="Genomic_DNA"/>
</dbReference>
<reference evidence="5" key="1">
    <citation type="submission" date="2020-10" db="EMBL/GenBank/DDBJ databases">
        <title>Unveiling of a novel bifunctional photoreceptor, Dualchrome1, isolated from a cosmopolitan green alga.</title>
        <authorList>
            <person name="Suzuki S."/>
            <person name="Kawachi M."/>
        </authorList>
    </citation>
    <scope>NUCLEOTIDE SEQUENCE</scope>
    <source>
        <strain evidence="5">NIES 2893</strain>
    </source>
</reference>
<keyword evidence="6" id="KW-1185">Reference proteome</keyword>
<dbReference type="InterPro" id="IPR002935">
    <property type="entry name" value="SAM_O-MeTrfase"/>
</dbReference>
<dbReference type="PROSITE" id="PS51682">
    <property type="entry name" value="SAM_OMT_I"/>
    <property type="match status" value="1"/>
</dbReference>
<evidence type="ECO:0000256" key="4">
    <source>
        <dbReference type="ARBA" id="ARBA00023453"/>
    </source>
</evidence>
<sequence>MQVPPEQGVFLQMLVEITNARKVVEIGVFTGYSSLAMAMAMNNDKHARLLGLESDERPLVLAEQYWEKAGVRSRIDVVLGDAVETLRALAQQDGQDVTAWKDESGEFDASWWAQPGTVDIAFVDANKRAYDEYVQLVYPLLRTGGVVVLDNVLWKGKVADPEHADKTTESIRQLNATLFHDERWTYSLLPIGDGVALCRKR</sequence>
<dbReference type="OrthoDB" id="10251242at2759"/>
<organism evidence="5 6">
    <name type="scientific">Pycnococcus provasolii</name>
    <dbReference type="NCBI Taxonomy" id="41880"/>
    <lineage>
        <taxon>Eukaryota</taxon>
        <taxon>Viridiplantae</taxon>
        <taxon>Chlorophyta</taxon>
        <taxon>Pseudoscourfieldiophyceae</taxon>
        <taxon>Pseudoscourfieldiales</taxon>
        <taxon>Pycnococcaceae</taxon>
        <taxon>Pycnococcus</taxon>
    </lineage>
</organism>
<dbReference type="PANTHER" id="PTHR10509:SF14">
    <property type="entry name" value="CAFFEOYL-COA O-METHYLTRANSFERASE 3-RELATED"/>
    <property type="match status" value="1"/>
</dbReference>
<keyword evidence="3" id="KW-0949">S-adenosyl-L-methionine</keyword>
<dbReference type="InterPro" id="IPR050362">
    <property type="entry name" value="Cation-dep_OMT"/>
</dbReference>
<keyword evidence="1" id="KW-0489">Methyltransferase</keyword>
<evidence type="ECO:0008006" key="7">
    <source>
        <dbReference type="Google" id="ProtNLM"/>
    </source>
</evidence>
<dbReference type="CDD" id="cd02440">
    <property type="entry name" value="AdoMet_MTases"/>
    <property type="match status" value="1"/>
</dbReference>
<dbReference type="GO" id="GO:0032259">
    <property type="term" value="P:methylation"/>
    <property type="evidence" value="ECO:0007669"/>
    <property type="project" value="UniProtKB-KW"/>
</dbReference>
<protein>
    <recommendedName>
        <fullName evidence="7">Caffeoyl-CoA O-methyltransferase</fullName>
    </recommendedName>
</protein>
<dbReference type="AlphaFoldDB" id="A0A830HBN4"/>
<comment type="similarity">
    <text evidence="4">Belongs to the class I-like SAM-binding methyltransferase superfamily. Cation-dependent O-methyltransferase family.</text>
</comment>
<dbReference type="Proteomes" id="UP000660262">
    <property type="component" value="Unassembled WGS sequence"/>
</dbReference>
<comment type="caution">
    <text evidence="5">The sequence shown here is derived from an EMBL/GenBank/DDBJ whole genome shotgun (WGS) entry which is preliminary data.</text>
</comment>